<accession>H5TCA3</accession>
<evidence type="ECO:0000313" key="3">
    <source>
        <dbReference type="Proteomes" id="UP000053586"/>
    </source>
</evidence>
<sequence length="53" mass="5708">MQITGSITKKLGPSKKASTGHTATQSVYLHLMQLSVTTKVILANHQRLEGMNG</sequence>
<proteinExistence type="predicted"/>
<reference evidence="2 3" key="1">
    <citation type="journal article" date="2012" name="J. Bacteriol.">
        <title>Genome sequence of proteorhodopsin-containing sea ice bacterium Glaciecola punicea ACAM 611T.</title>
        <authorList>
            <person name="Qin Q.-L."/>
            <person name="Xie B.-B."/>
            <person name="Shu Y.-L."/>
            <person name="Rong J.-C."/>
            <person name="Zhao D.-L."/>
            <person name="Zhang X.-Y."/>
            <person name="Chen X.-L."/>
            <person name="Zhou B.-C."/>
            <person name="Zhanga Y.-Z."/>
        </authorList>
    </citation>
    <scope>NUCLEOTIDE SEQUENCE [LARGE SCALE GENOMIC DNA]</scope>
    <source>
        <strain evidence="2 3">ACAM 611</strain>
    </source>
</reference>
<name>H5TCA3_9ALTE</name>
<comment type="caution">
    <text evidence="2">The sequence shown here is derived from an EMBL/GenBank/DDBJ whole genome shotgun (WGS) entry which is preliminary data.</text>
</comment>
<protein>
    <submittedName>
        <fullName evidence="2">Uncharacterized protein</fullName>
    </submittedName>
</protein>
<keyword evidence="3" id="KW-1185">Reference proteome</keyword>
<organism evidence="2 3">
    <name type="scientific">Glaciecola punicea ACAM 611</name>
    <dbReference type="NCBI Taxonomy" id="1121923"/>
    <lineage>
        <taxon>Bacteria</taxon>
        <taxon>Pseudomonadati</taxon>
        <taxon>Pseudomonadota</taxon>
        <taxon>Gammaproteobacteria</taxon>
        <taxon>Alteromonadales</taxon>
        <taxon>Alteromonadaceae</taxon>
        <taxon>Glaciecola</taxon>
    </lineage>
</organism>
<dbReference type="AlphaFoldDB" id="H5TCA3"/>
<feature type="region of interest" description="Disordered" evidence="1">
    <location>
        <begin position="1"/>
        <end position="22"/>
    </location>
</feature>
<evidence type="ECO:0000256" key="1">
    <source>
        <dbReference type="SAM" id="MobiDB-lite"/>
    </source>
</evidence>
<gene>
    <name evidence="2" type="ORF">GPUN_1814</name>
</gene>
<reference evidence="2 3" key="2">
    <citation type="journal article" date="2017" name="Antonie Van Leeuwenhoek">
        <title>Rhizobium rhizosphaerae sp. nov., a novel species isolated from rice rhizosphere.</title>
        <authorList>
            <person name="Zhao J.J."/>
            <person name="Zhang J."/>
            <person name="Zhang R.J."/>
            <person name="Zhang C.W."/>
            <person name="Yin H.Q."/>
            <person name="Zhang X.X."/>
        </authorList>
    </citation>
    <scope>NUCLEOTIDE SEQUENCE [LARGE SCALE GENOMIC DNA]</scope>
    <source>
        <strain evidence="2 3">ACAM 611</strain>
    </source>
</reference>
<evidence type="ECO:0000313" key="2">
    <source>
        <dbReference type="EMBL" id="GAB55930.1"/>
    </source>
</evidence>
<dbReference type="Proteomes" id="UP000053586">
    <property type="component" value="Unassembled WGS sequence"/>
</dbReference>
<dbReference type="EMBL" id="BAET01000019">
    <property type="protein sequence ID" value="GAB55930.1"/>
    <property type="molecule type" value="Genomic_DNA"/>
</dbReference>